<reference evidence="10 11" key="1">
    <citation type="submission" date="2019-02" db="EMBL/GenBank/DDBJ databases">
        <title>Genome sequencing of Clostridium botulinum clinical isolates.</title>
        <authorList>
            <person name="Brunt J."/>
            <person name="Van Vliet A.H.M."/>
            <person name="Stringer S.C."/>
            <person name="Grant K.A."/>
            <person name="Carter A.C."/>
            <person name="Peck M.W."/>
        </authorList>
    </citation>
    <scope>NUCLEOTIDE SEQUENCE [LARGE SCALE GENOMIC DNA]</scope>
    <source>
        <strain evidence="10 11">R1125/03</strain>
    </source>
</reference>
<evidence type="ECO:0000256" key="7">
    <source>
        <dbReference type="PROSITE-ProRule" id="PRU00843"/>
    </source>
</evidence>
<name>A0A6M0SVM5_CLOBO</name>
<comment type="similarity">
    <text evidence="6 7 8">Belongs to the ATP:guanido phosphotransferase family.</text>
</comment>
<keyword evidence="1 6" id="KW-0808">Transferase</keyword>
<feature type="binding site" evidence="6 7">
    <location>
        <begin position="17"/>
        <end position="21"/>
    </location>
    <ligand>
        <name>ATP</name>
        <dbReference type="ChEBI" id="CHEBI:30616"/>
    </ligand>
</feature>
<dbReference type="FunFam" id="3.30.590.10:FF:000007">
    <property type="entry name" value="Protein-arginine kinase"/>
    <property type="match status" value="1"/>
</dbReference>
<dbReference type="GO" id="GO:0005615">
    <property type="term" value="C:extracellular space"/>
    <property type="evidence" value="ECO:0007669"/>
    <property type="project" value="TreeGrafter"/>
</dbReference>
<dbReference type="PROSITE" id="PS51510">
    <property type="entry name" value="PHOSPHAGEN_KINASE_C"/>
    <property type="match status" value="1"/>
</dbReference>
<accession>A0A6M0SVM5</accession>
<evidence type="ECO:0000256" key="6">
    <source>
        <dbReference type="HAMAP-Rule" id="MF_00602"/>
    </source>
</evidence>
<feature type="binding site" evidence="6 7">
    <location>
        <begin position="196"/>
        <end position="201"/>
    </location>
    <ligand>
        <name>ATP</name>
        <dbReference type="ChEBI" id="CHEBI:30616"/>
    </ligand>
</feature>
<keyword evidence="3 6" id="KW-0418">Kinase</keyword>
<evidence type="ECO:0000256" key="5">
    <source>
        <dbReference type="ARBA" id="ARBA00051816"/>
    </source>
</evidence>
<comment type="caution">
    <text evidence="10">The sequence shown here is derived from an EMBL/GenBank/DDBJ whole genome shotgun (WGS) entry which is preliminary data.</text>
</comment>
<dbReference type="PANTHER" id="PTHR11547">
    <property type="entry name" value="ARGININE OR CREATINE KINASE"/>
    <property type="match status" value="1"/>
</dbReference>
<sequence length="347" mass="39931">MNENKENHLLNDNMVLSSRIRLARNIDKAPFPNKIDNKNGRDIIYKIENEFYKEVTKDEFKTIYLWNLEKKEISSLLEKHIISFNLINNIDKAAVIIDSSEENSIMINEEDHIRIQSITKGFNLEKAFEKANNIDNMIEKNIDLAFDKDLGYLTSCPTNIGTGLRASVMIHLPALSMNNRMSALLNAISQLGMTVRGIYGEGSKALGNIYQISNQITLGLDETEIINNLKAVINQIINEENIARQKFIESYEYEIKDKIYRSLALLESAILLDNLECLNYISNVKLGIEMSIIKDIDENVINKLIVDTQPANLNKIYDKEMTEKESRYYRAMLVKERLKKQRVKEGD</sequence>
<dbReference type="Pfam" id="PF00217">
    <property type="entry name" value="ATP-gua_Ptrans"/>
    <property type="match status" value="1"/>
</dbReference>
<gene>
    <name evidence="6" type="primary">mcsB</name>
    <name evidence="10" type="ORF">EXM42_02425</name>
</gene>
<keyword evidence="2 6" id="KW-0547">Nucleotide-binding</keyword>
<dbReference type="GO" id="GO:1990424">
    <property type="term" value="F:protein arginine kinase activity"/>
    <property type="evidence" value="ECO:0007669"/>
    <property type="project" value="UniProtKB-EC"/>
</dbReference>
<dbReference type="AlphaFoldDB" id="A0A6M0SVM5"/>
<dbReference type="PROSITE" id="PS00112">
    <property type="entry name" value="PHOSPHAGEN_KINASE"/>
    <property type="match status" value="1"/>
</dbReference>
<feature type="domain" description="Phosphagen kinase C-terminal" evidence="9">
    <location>
        <begin position="14"/>
        <end position="243"/>
    </location>
</feature>
<comment type="catalytic activity">
    <reaction evidence="5 6">
        <text>L-arginyl-[protein] + ATP = N(omega)-phospho-L-arginyl-[protein] + ADP + H(+)</text>
        <dbReference type="Rhea" id="RHEA:43384"/>
        <dbReference type="Rhea" id="RHEA-COMP:10532"/>
        <dbReference type="Rhea" id="RHEA-COMP:10533"/>
        <dbReference type="ChEBI" id="CHEBI:15378"/>
        <dbReference type="ChEBI" id="CHEBI:29965"/>
        <dbReference type="ChEBI" id="CHEBI:30616"/>
        <dbReference type="ChEBI" id="CHEBI:83226"/>
        <dbReference type="ChEBI" id="CHEBI:456216"/>
        <dbReference type="EC" id="2.7.14.1"/>
    </reaction>
</comment>
<dbReference type="GO" id="GO:0046314">
    <property type="term" value="P:phosphocreatine biosynthetic process"/>
    <property type="evidence" value="ECO:0007669"/>
    <property type="project" value="InterPro"/>
</dbReference>
<dbReference type="InterPro" id="IPR014746">
    <property type="entry name" value="Gln_synth/guanido_kin_cat_dom"/>
</dbReference>
<feature type="binding site" evidence="6 7">
    <location>
        <position position="80"/>
    </location>
    <ligand>
        <name>ATP</name>
        <dbReference type="ChEBI" id="CHEBI:30616"/>
    </ligand>
</feature>
<dbReference type="InterPro" id="IPR022414">
    <property type="entry name" value="ATP-guanido_PTrfase_cat"/>
</dbReference>
<dbReference type="GO" id="GO:0005524">
    <property type="term" value="F:ATP binding"/>
    <property type="evidence" value="ECO:0007669"/>
    <property type="project" value="UniProtKB-UniRule"/>
</dbReference>
<dbReference type="Proteomes" id="UP000473089">
    <property type="component" value="Unassembled WGS sequence"/>
</dbReference>
<keyword evidence="4 6" id="KW-0067">ATP-binding</keyword>
<dbReference type="InterPro" id="IPR022415">
    <property type="entry name" value="ATP-guanido_PTrfase_AS"/>
</dbReference>
<dbReference type="CDD" id="cd07930">
    <property type="entry name" value="bacterial_phosphagen_kinase"/>
    <property type="match status" value="1"/>
</dbReference>
<evidence type="ECO:0000256" key="4">
    <source>
        <dbReference type="ARBA" id="ARBA00022840"/>
    </source>
</evidence>
<evidence type="ECO:0000256" key="3">
    <source>
        <dbReference type="ARBA" id="ARBA00022777"/>
    </source>
</evidence>
<feature type="binding site" evidence="6 7">
    <location>
        <position position="114"/>
    </location>
    <ligand>
        <name>ATP</name>
        <dbReference type="ChEBI" id="CHEBI:30616"/>
    </ligand>
</feature>
<comment type="caution">
    <text evidence="6">Lacks conserved residue(s) required for the propagation of feature annotation.</text>
</comment>
<evidence type="ECO:0000256" key="8">
    <source>
        <dbReference type="RuleBase" id="RU000505"/>
    </source>
</evidence>
<dbReference type="SUPFAM" id="SSF55931">
    <property type="entry name" value="Glutamine synthetase/guanido kinase"/>
    <property type="match status" value="1"/>
</dbReference>
<dbReference type="Gene3D" id="3.30.590.10">
    <property type="entry name" value="Glutamine synthetase/guanido kinase, catalytic domain"/>
    <property type="match status" value="1"/>
</dbReference>
<dbReference type="EC" id="2.7.14.1" evidence="6"/>
<organism evidence="10 11">
    <name type="scientific">Clostridium botulinum</name>
    <dbReference type="NCBI Taxonomy" id="1491"/>
    <lineage>
        <taxon>Bacteria</taxon>
        <taxon>Bacillati</taxon>
        <taxon>Bacillota</taxon>
        <taxon>Clostridia</taxon>
        <taxon>Eubacteriales</taxon>
        <taxon>Clostridiaceae</taxon>
        <taxon>Clostridium</taxon>
    </lineage>
</organism>
<dbReference type="InterPro" id="IPR000749">
    <property type="entry name" value="ATP-guanido_PTrfase"/>
</dbReference>
<dbReference type="InterPro" id="IPR023660">
    <property type="entry name" value="Arg_Kinase"/>
</dbReference>
<comment type="function">
    <text evidence="6">Catalyzes the specific phosphorylation of arginine residues in proteins.</text>
</comment>
<evidence type="ECO:0000256" key="1">
    <source>
        <dbReference type="ARBA" id="ARBA00022679"/>
    </source>
</evidence>
<proteinExistence type="inferred from homology"/>
<dbReference type="GO" id="GO:0004111">
    <property type="term" value="F:creatine kinase activity"/>
    <property type="evidence" value="ECO:0007669"/>
    <property type="project" value="InterPro"/>
</dbReference>
<evidence type="ECO:0000259" key="9">
    <source>
        <dbReference type="PROSITE" id="PS51510"/>
    </source>
</evidence>
<feature type="binding site" evidence="6 7">
    <location>
        <begin position="165"/>
        <end position="169"/>
    </location>
    <ligand>
        <name>ATP</name>
        <dbReference type="ChEBI" id="CHEBI:30616"/>
    </ligand>
</feature>
<dbReference type="PANTHER" id="PTHR11547:SF38">
    <property type="entry name" value="ARGININE KINASE 1-RELATED"/>
    <property type="match status" value="1"/>
</dbReference>
<dbReference type="HAMAP" id="MF_00602">
    <property type="entry name" value="Prot_Arg_kinase"/>
    <property type="match status" value="1"/>
</dbReference>
<protein>
    <recommendedName>
        <fullName evidence="6">Protein-arginine kinase</fullName>
        <ecNumber evidence="6">2.7.14.1</ecNumber>
    </recommendedName>
</protein>
<evidence type="ECO:0000313" key="11">
    <source>
        <dbReference type="Proteomes" id="UP000473089"/>
    </source>
</evidence>
<evidence type="ECO:0000313" key="10">
    <source>
        <dbReference type="EMBL" id="NFA59294.1"/>
    </source>
</evidence>
<dbReference type="NCBIfam" id="NF002194">
    <property type="entry name" value="PRK01059.1-4"/>
    <property type="match status" value="1"/>
</dbReference>
<evidence type="ECO:0000256" key="2">
    <source>
        <dbReference type="ARBA" id="ARBA00022741"/>
    </source>
</evidence>
<dbReference type="EMBL" id="SGJP01000003">
    <property type="protein sequence ID" value="NFA59294.1"/>
    <property type="molecule type" value="Genomic_DNA"/>
</dbReference>